<dbReference type="Gene3D" id="1.20.1530.20">
    <property type="match status" value="1"/>
</dbReference>
<evidence type="ECO:0000256" key="5">
    <source>
        <dbReference type="ARBA" id="ARBA00022692"/>
    </source>
</evidence>
<evidence type="ECO:0000313" key="9">
    <source>
        <dbReference type="EMBL" id="GGE45813.1"/>
    </source>
</evidence>
<dbReference type="GO" id="GO:0005886">
    <property type="term" value="C:plasma membrane"/>
    <property type="evidence" value="ECO:0007669"/>
    <property type="project" value="UniProtKB-SubCell"/>
</dbReference>
<keyword evidence="7 8" id="KW-0472">Membrane</keyword>
<evidence type="ECO:0000256" key="3">
    <source>
        <dbReference type="ARBA" id="ARBA00022448"/>
    </source>
</evidence>
<dbReference type="RefSeq" id="WP_188409935.1">
    <property type="nucleotide sequence ID" value="NZ_BMCP01000002.1"/>
</dbReference>
<comment type="subcellular location">
    <subcellularLocation>
        <location evidence="1">Cell membrane</location>
        <topology evidence="1">Multi-pass membrane protein</topology>
    </subcellularLocation>
</comment>
<keyword evidence="10" id="KW-1185">Reference proteome</keyword>
<gene>
    <name evidence="9" type="primary">mdcF</name>
    <name evidence="9" type="ORF">GCM10007276_23810</name>
</gene>
<feature type="transmembrane region" description="Helical" evidence="8">
    <location>
        <begin position="65"/>
        <end position="87"/>
    </location>
</feature>
<keyword evidence="6 8" id="KW-1133">Transmembrane helix</keyword>
<evidence type="ECO:0000256" key="2">
    <source>
        <dbReference type="ARBA" id="ARBA00010145"/>
    </source>
</evidence>
<evidence type="ECO:0000256" key="1">
    <source>
        <dbReference type="ARBA" id="ARBA00004651"/>
    </source>
</evidence>
<feature type="transmembrane region" description="Helical" evidence="8">
    <location>
        <begin position="6"/>
        <end position="22"/>
    </location>
</feature>
<feature type="transmembrane region" description="Helical" evidence="8">
    <location>
        <begin position="230"/>
        <end position="250"/>
    </location>
</feature>
<comment type="caution">
    <text evidence="9">The sequence shown here is derived from an EMBL/GenBank/DDBJ whole genome shotgun (WGS) entry which is preliminary data.</text>
</comment>
<keyword evidence="5 8" id="KW-0812">Transmembrane</keyword>
<protein>
    <submittedName>
        <fullName evidence="9">Putative malonate transporter</fullName>
    </submittedName>
</protein>
<dbReference type="PANTHER" id="PTHR36838">
    <property type="entry name" value="AUXIN EFFLUX CARRIER FAMILY PROTEIN"/>
    <property type="match status" value="1"/>
</dbReference>
<sequence>MSSVISLVLPFFGLIFLGYICAKIVRIPEAGLEWMNFFIIYLALPALFFYLIGETPVADLANWRFVAATTCSTALAFMASLAIGLAASRRHIPEAAVQAAAGSYSNIGYMGPGVTLAVLGAGATAPTALIFCFDNALIFTLVPFLMALGGGERASPAQIAVAVLKRIFLHPFILATFAGILVAVSGVKAPAAFDQMIQFLKNGAAPCALFAMGVTVALRPVKRVPHEIPFHLFIKLVLHPVLVWLVLGLAGDFDPVWVQTAVLMAALPPALSVFVIARQYNTYVERASSIVLVGTLLSVVTLTTFVYIATHNIVPINPFAAW</sequence>
<accession>A0A8J3DUF6</accession>
<feature type="transmembrane region" description="Helical" evidence="8">
    <location>
        <begin position="199"/>
        <end position="218"/>
    </location>
</feature>
<dbReference type="PANTHER" id="PTHR36838:SF3">
    <property type="entry name" value="TRANSPORTER AUXIN EFFLUX CARRIER EC FAMILY"/>
    <property type="match status" value="1"/>
</dbReference>
<feature type="transmembrane region" description="Helical" evidence="8">
    <location>
        <begin position="128"/>
        <end position="148"/>
    </location>
</feature>
<dbReference type="Pfam" id="PF03547">
    <property type="entry name" value="Mem_trans"/>
    <property type="match status" value="1"/>
</dbReference>
<evidence type="ECO:0000256" key="8">
    <source>
        <dbReference type="SAM" id="Phobius"/>
    </source>
</evidence>
<dbReference type="AlphaFoldDB" id="A0A8J3DUF6"/>
<reference evidence="9" key="1">
    <citation type="journal article" date="2014" name="Int. J. Syst. Evol. Microbiol.">
        <title>Complete genome sequence of Corynebacterium casei LMG S-19264T (=DSM 44701T), isolated from a smear-ripened cheese.</title>
        <authorList>
            <consortium name="US DOE Joint Genome Institute (JGI-PGF)"/>
            <person name="Walter F."/>
            <person name="Albersmeier A."/>
            <person name="Kalinowski J."/>
            <person name="Ruckert C."/>
        </authorList>
    </citation>
    <scope>NUCLEOTIDE SEQUENCE</scope>
    <source>
        <strain evidence="9">CCM 7684</strain>
    </source>
</reference>
<name>A0A8J3DUF6_9RHOB</name>
<dbReference type="EMBL" id="BMCP01000002">
    <property type="protein sequence ID" value="GGE45813.1"/>
    <property type="molecule type" value="Genomic_DNA"/>
</dbReference>
<keyword evidence="3" id="KW-0813">Transport</keyword>
<comment type="similarity">
    <text evidence="2">Belongs to the auxin efflux carrier (TC 2.A.69) family.</text>
</comment>
<evidence type="ECO:0000256" key="6">
    <source>
        <dbReference type="ARBA" id="ARBA00022989"/>
    </source>
</evidence>
<dbReference type="InterPro" id="IPR004776">
    <property type="entry name" value="Mem_transp_PIN-like"/>
</dbReference>
<organism evidence="9 10">
    <name type="scientific">Agaricicola taiwanensis</name>
    <dbReference type="NCBI Taxonomy" id="591372"/>
    <lineage>
        <taxon>Bacteria</taxon>
        <taxon>Pseudomonadati</taxon>
        <taxon>Pseudomonadota</taxon>
        <taxon>Alphaproteobacteria</taxon>
        <taxon>Rhodobacterales</taxon>
        <taxon>Paracoccaceae</taxon>
        <taxon>Agaricicola</taxon>
    </lineage>
</organism>
<feature type="transmembrane region" description="Helical" evidence="8">
    <location>
        <begin position="256"/>
        <end position="277"/>
    </location>
</feature>
<dbReference type="Proteomes" id="UP000602745">
    <property type="component" value="Unassembled WGS sequence"/>
</dbReference>
<evidence type="ECO:0000256" key="4">
    <source>
        <dbReference type="ARBA" id="ARBA00022475"/>
    </source>
</evidence>
<dbReference type="InterPro" id="IPR038770">
    <property type="entry name" value="Na+/solute_symporter_sf"/>
</dbReference>
<feature type="transmembrane region" description="Helical" evidence="8">
    <location>
        <begin position="99"/>
        <end position="122"/>
    </location>
</feature>
<evidence type="ECO:0000256" key="7">
    <source>
        <dbReference type="ARBA" id="ARBA00023136"/>
    </source>
</evidence>
<feature type="transmembrane region" description="Helical" evidence="8">
    <location>
        <begin position="34"/>
        <end position="53"/>
    </location>
</feature>
<evidence type="ECO:0000313" key="10">
    <source>
        <dbReference type="Proteomes" id="UP000602745"/>
    </source>
</evidence>
<reference evidence="9" key="2">
    <citation type="submission" date="2020-09" db="EMBL/GenBank/DDBJ databases">
        <authorList>
            <person name="Sun Q."/>
            <person name="Sedlacek I."/>
        </authorList>
    </citation>
    <scope>NUCLEOTIDE SEQUENCE</scope>
    <source>
        <strain evidence="9">CCM 7684</strain>
    </source>
</reference>
<feature type="transmembrane region" description="Helical" evidence="8">
    <location>
        <begin position="289"/>
        <end position="309"/>
    </location>
</feature>
<feature type="transmembrane region" description="Helical" evidence="8">
    <location>
        <begin position="168"/>
        <end position="187"/>
    </location>
</feature>
<proteinExistence type="inferred from homology"/>
<keyword evidence="4" id="KW-1003">Cell membrane</keyword>
<dbReference type="GO" id="GO:0055085">
    <property type="term" value="P:transmembrane transport"/>
    <property type="evidence" value="ECO:0007669"/>
    <property type="project" value="InterPro"/>
</dbReference>